<keyword evidence="4 5" id="KW-0472">Membrane</keyword>
<dbReference type="Gene3D" id="1.20.1250.20">
    <property type="entry name" value="MFS general substrate transporter like domains"/>
    <property type="match status" value="1"/>
</dbReference>
<feature type="transmembrane region" description="Helical" evidence="5">
    <location>
        <begin position="7"/>
        <end position="28"/>
    </location>
</feature>
<reference evidence="7" key="1">
    <citation type="submission" date="2022-07" db="EMBL/GenBank/DDBJ databases">
        <authorList>
            <person name="Otstavnykh N."/>
            <person name="Isaeva M."/>
            <person name="Bystritskaya E."/>
        </authorList>
    </citation>
    <scope>NUCLEOTIDE SEQUENCE</scope>
    <source>
        <strain evidence="7">KCTC 52189</strain>
    </source>
</reference>
<evidence type="ECO:0000256" key="4">
    <source>
        <dbReference type="ARBA" id="ARBA00023136"/>
    </source>
</evidence>
<dbReference type="RefSeq" id="WP_306735093.1">
    <property type="nucleotide sequence ID" value="NZ_JANHAX010000002.1"/>
</dbReference>
<comment type="subcellular location">
    <subcellularLocation>
        <location evidence="1">Membrane</location>
        <topology evidence="1">Multi-pass membrane protein</topology>
    </subcellularLocation>
</comment>
<evidence type="ECO:0000256" key="1">
    <source>
        <dbReference type="ARBA" id="ARBA00004141"/>
    </source>
</evidence>
<dbReference type="Pfam" id="PF07690">
    <property type="entry name" value="MFS_1"/>
    <property type="match status" value="1"/>
</dbReference>
<protein>
    <submittedName>
        <fullName evidence="7">MFS transporter</fullName>
    </submittedName>
</protein>
<evidence type="ECO:0000313" key="8">
    <source>
        <dbReference type="Proteomes" id="UP001226762"/>
    </source>
</evidence>
<name>A0AAE4B395_9RHOB</name>
<evidence type="ECO:0000259" key="6">
    <source>
        <dbReference type="PROSITE" id="PS50850"/>
    </source>
</evidence>
<reference evidence="7" key="2">
    <citation type="submission" date="2023-02" db="EMBL/GenBank/DDBJ databases">
        <title>'Rhodoalgimonas zhirmunskyi' gen. nov., isolated from a red alga.</title>
        <authorList>
            <person name="Nedashkovskaya O.I."/>
            <person name="Otstavnykh N.Y."/>
            <person name="Bystritskaya E.P."/>
            <person name="Balabanova L.A."/>
            <person name="Isaeva M.P."/>
        </authorList>
    </citation>
    <scope>NUCLEOTIDE SEQUENCE</scope>
    <source>
        <strain evidence="7">KCTC 52189</strain>
    </source>
</reference>
<dbReference type="AlphaFoldDB" id="A0AAE4B395"/>
<feature type="transmembrane region" description="Helical" evidence="5">
    <location>
        <begin position="281"/>
        <end position="309"/>
    </location>
</feature>
<keyword evidence="8" id="KW-1185">Reference proteome</keyword>
<feature type="transmembrane region" description="Helical" evidence="5">
    <location>
        <begin position="156"/>
        <end position="175"/>
    </location>
</feature>
<feature type="domain" description="Major facilitator superfamily (MFS) profile" evidence="6">
    <location>
        <begin position="1"/>
        <end position="404"/>
    </location>
</feature>
<dbReference type="PANTHER" id="PTHR23530">
    <property type="entry name" value="TRANSPORT PROTEIN-RELATED"/>
    <property type="match status" value="1"/>
</dbReference>
<dbReference type="EMBL" id="JANHAX010000002">
    <property type="protein sequence ID" value="MDQ2089823.1"/>
    <property type="molecule type" value="Genomic_DNA"/>
</dbReference>
<dbReference type="PROSITE" id="PS00216">
    <property type="entry name" value="SUGAR_TRANSPORT_1"/>
    <property type="match status" value="1"/>
</dbReference>
<evidence type="ECO:0000256" key="2">
    <source>
        <dbReference type="ARBA" id="ARBA00022692"/>
    </source>
</evidence>
<evidence type="ECO:0000256" key="5">
    <source>
        <dbReference type="SAM" id="Phobius"/>
    </source>
</evidence>
<dbReference type="InterPro" id="IPR036259">
    <property type="entry name" value="MFS_trans_sf"/>
</dbReference>
<sequence>MDRNIALYPWFRFFQNLMFWHGIWFLYFQRTLSAADAILLYVVYDIATTALEVPSGYLSDRWGRKIALVASAASGLVGAFLLTTGNSFIAFALAQAALGASMAFTSGTDSALLYESLAAAARADEVERQELRAWRFGFVAPALAAVLGGAMALHSFLLPFLFGVFAYGATLWIALGFREPAHSDRPVPQGAELMRLTSLRAALTEPVLVWLFCLGLLMYVFSHVPYVFGQPFIFEALKSAGLETEAPLVSGMVSAAMMILSVIASLFALRLRERLGLPAILLLAFAMQIGVIAVLALTASTLAIAVLFLRMVPDSLSRPFILARIQPVLSDESRATYLSLRSFAARLVFSASLWFASLGASGEGEMAYDELRAVLGVYVLAGLIGLGALLLAAQRLPIEANPQA</sequence>
<evidence type="ECO:0000313" key="7">
    <source>
        <dbReference type="EMBL" id="MDQ2089823.1"/>
    </source>
</evidence>
<dbReference type="Proteomes" id="UP001226762">
    <property type="component" value="Unassembled WGS sequence"/>
</dbReference>
<feature type="transmembrane region" description="Helical" evidence="5">
    <location>
        <begin position="34"/>
        <end position="54"/>
    </location>
</feature>
<dbReference type="GO" id="GO:0022857">
    <property type="term" value="F:transmembrane transporter activity"/>
    <property type="evidence" value="ECO:0007669"/>
    <property type="project" value="InterPro"/>
</dbReference>
<organism evidence="7 8">
    <name type="scientific">Marimonas arenosa</name>
    <dbReference type="NCBI Taxonomy" id="1795305"/>
    <lineage>
        <taxon>Bacteria</taxon>
        <taxon>Pseudomonadati</taxon>
        <taxon>Pseudomonadota</taxon>
        <taxon>Alphaproteobacteria</taxon>
        <taxon>Rhodobacterales</taxon>
        <taxon>Paracoccaceae</taxon>
        <taxon>Marimonas</taxon>
    </lineage>
</organism>
<feature type="transmembrane region" description="Helical" evidence="5">
    <location>
        <begin position="373"/>
        <end position="393"/>
    </location>
</feature>
<feature type="transmembrane region" description="Helical" evidence="5">
    <location>
        <begin position="207"/>
        <end position="228"/>
    </location>
</feature>
<dbReference type="SUPFAM" id="SSF103473">
    <property type="entry name" value="MFS general substrate transporter"/>
    <property type="match status" value="1"/>
</dbReference>
<proteinExistence type="predicted"/>
<comment type="caution">
    <text evidence="7">The sequence shown here is derived from an EMBL/GenBank/DDBJ whole genome shotgun (WGS) entry which is preliminary data.</text>
</comment>
<dbReference type="InterPro" id="IPR011701">
    <property type="entry name" value="MFS"/>
</dbReference>
<accession>A0AAE4B395</accession>
<dbReference type="GO" id="GO:0016020">
    <property type="term" value="C:membrane"/>
    <property type="evidence" value="ECO:0007669"/>
    <property type="project" value="UniProtKB-SubCell"/>
</dbReference>
<keyword evidence="2 5" id="KW-0812">Transmembrane</keyword>
<keyword evidence="3 5" id="KW-1133">Transmembrane helix</keyword>
<dbReference type="InterPro" id="IPR020846">
    <property type="entry name" value="MFS_dom"/>
</dbReference>
<dbReference type="PANTHER" id="PTHR23530:SF1">
    <property type="entry name" value="PERMEASE, MAJOR FACILITATOR SUPERFAMILY-RELATED"/>
    <property type="match status" value="1"/>
</dbReference>
<dbReference type="InterPro" id="IPR005829">
    <property type="entry name" value="Sugar_transporter_CS"/>
</dbReference>
<dbReference type="PROSITE" id="PS50850">
    <property type="entry name" value="MFS"/>
    <property type="match status" value="1"/>
</dbReference>
<dbReference type="InterPro" id="IPR053160">
    <property type="entry name" value="MFS_DHA3_Transporter"/>
</dbReference>
<evidence type="ECO:0000256" key="3">
    <source>
        <dbReference type="ARBA" id="ARBA00022989"/>
    </source>
</evidence>
<gene>
    <name evidence="7" type="ORF">NO357_07930</name>
</gene>
<feature type="transmembrane region" description="Helical" evidence="5">
    <location>
        <begin position="248"/>
        <end position="269"/>
    </location>
</feature>